<dbReference type="GO" id="GO:0000162">
    <property type="term" value="P:L-tryptophan biosynthetic process"/>
    <property type="evidence" value="ECO:0007669"/>
    <property type="project" value="UniProtKB-UniRule"/>
</dbReference>
<comment type="pathway">
    <text evidence="2 9">Amino-acid biosynthesis; L-tryptophan biosynthesis; L-tryptophan from chorismate: step 3/5.</text>
</comment>
<evidence type="ECO:0000256" key="1">
    <source>
        <dbReference type="ARBA" id="ARBA00001164"/>
    </source>
</evidence>
<gene>
    <name evidence="9" type="primary">trpF</name>
    <name evidence="11" type="ORF">EUV02_08360</name>
</gene>
<dbReference type="HAMAP" id="MF_00135">
    <property type="entry name" value="PRAI"/>
    <property type="match status" value="1"/>
</dbReference>
<evidence type="ECO:0000313" key="11">
    <source>
        <dbReference type="EMBL" id="TFU03197.1"/>
    </source>
</evidence>
<dbReference type="InterPro" id="IPR013785">
    <property type="entry name" value="Aldolase_TIM"/>
</dbReference>
<keyword evidence="5 9" id="KW-0028">Amino-acid biosynthesis</keyword>
<dbReference type="PANTHER" id="PTHR42894">
    <property type="entry name" value="N-(5'-PHOSPHORIBOSYL)ANTHRANILATE ISOMERASE"/>
    <property type="match status" value="1"/>
</dbReference>
<dbReference type="EC" id="5.3.1.24" evidence="3 9"/>
<evidence type="ECO:0000256" key="5">
    <source>
        <dbReference type="ARBA" id="ARBA00022605"/>
    </source>
</evidence>
<organism evidence="11 12">
    <name type="scientific">Glacieibacterium arshaanense</name>
    <dbReference type="NCBI Taxonomy" id="2511025"/>
    <lineage>
        <taxon>Bacteria</taxon>
        <taxon>Pseudomonadati</taxon>
        <taxon>Pseudomonadota</taxon>
        <taxon>Alphaproteobacteria</taxon>
        <taxon>Sphingomonadales</taxon>
        <taxon>Sphingosinicellaceae</taxon>
        <taxon>Glacieibacterium</taxon>
    </lineage>
</organism>
<dbReference type="EMBL" id="SIHO01000002">
    <property type="protein sequence ID" value="TFU03197.1"/>
    <property type="molecule type" value="Genomic_DNA"/>
</dbReference>
<proteinExistence type="inferred from homology"/>
<dbReference type="OrthoDB" id="9796196at2"/>
<dbReference type="GO" id="GO:0004640">
    <property type="term" value="F:phosphoribosylanthranilate isomerase activity"/>
    <property type="evidence" value="ECO:0007669"/>
    <property type="project" value="UniProtKB-UniRule"/>
</dbReference>
<evidence type="ECO:0000256" key="2">
    <source>
        <dbReference type="ARBA" id="ARBA00004664"/>
    </source>
</evidence>
<dbReference type="InterPro" id="IPR001240">
    <property type="entry name" value="PRAI_dom"/>
</dbReference>
<comment type="caution">
    <text evidence="11">The sequence shown here is derived from an EMBL/GenBank/DDBJ whole genome shotgun (WGS) entry which is preliminary data.</text>
</comment>
<keyword evidence="6 9" id="KW-0822">Tryptophan biosynthesis</keyword>
<reference evidence="11 12" key="1">
    <citation type="submission" date="2019-02" db="EMBL/GenBank/DDBJ databases">
        <title>Polymorphobacter sp. isolated from the lake at the Tibet of China.</title>
        <authorList>
            <person name="Li A."/>
        </authorList>
    </citation>
    <scope>NUCLEOTIDE SEQUENCE [LARGE SCALE GENOMIC DNA]</scope>
    <source>
        <strain evidence="11 12">DJ1R-1</strain>
    </source>
</reference>
<comment type="similarity">
    <text evidence="9">Belongs to the TrpF family.</text>
</comment>
<keyword evidence="8 9" id="KW-0413">Isomerase</keyword>
<comment type="catalytic activity">
    <reaction evidence="1 9">
        <text>N-(5-phospho-beta-D-ribosyl)anthranilate = 1-(2-carboxyphenylamino)-1-deoxy-D-ribulose 5-phosphate</text>
        <dbReference type="Rhea" id="RHEA:21540"/>
        <dbReference type="ChEBI" id="CHEBI:18277"/>
        <dbReference type="ChEBI" id="CHEBI:58613"/>
        <dbReference type="EC" id="5.3.1.24"/>
    </reaction>
</comment>
<dbReference type="InterPro" id="IPR011060">
    <property type="entry name" value="RibuloseP-bd_barrel"/>
</dbReference>
<dbReference type="Gene3D" id="3.20.20.70">
    <property type="entry name" value="Aldolase class I"/>
    <property type="match status" value="1"/>
</dbReference>
<dbReference type="Pfam" id="PF00697">
    <property type="entry name" value="PRAI"/>
    <property type="match status" value="1"/>
</dbReference>
<dbReference type="PANTHER" id="PTHR42894:SF1">
    <property type="entry name" value="N-(5'-PHOSPHORIBOSYL)ANTHRANILATE ISOMERASE"/>
    <property type="match status" value="1"/>
</dbReference>
<keyword evidence="7 9" id="KW-0057">Aromatic amino acid biosynthesis</keyword>
<evidence type="ECO:0000313" key="12">
    <source>
        <dbReference type="Proteomes" id="UP000297737"/>
    </source>
</evidence>
<keyword evidence="12" id="KW-1185">Reference proteome</keyword>
<evidence type="ECO:0000256" key="8">
    <source>
        <dbReference type="ARBA" id="ARBA00023235"/>
    </source>
</evidence>
<dbReference type="NCBIfam" id="NF002295">
    <property type="entry name" value="PRK01222.1-1"/>
    <property type="match status" value="1"/>
</dbReference>
<dbReference type="AlphaFoldDB" id="A0A4Y9EME6"/>
<evidence type="ECO:0000256" key="4">
    <source>
        <dbReference type="ARBA" id="ARBA00022272"/>
    </source>
</evidence>
<dbReference type="Proteomes" id="UP000297737">
    <property type="component" value="Unassembled WGS sequence"/>
</dbReference>
<accession>A0A4Y9EME6</accession>
<dbReference type="CDD" id="cd00405">
    <property type="entry name" value="PRAI"/>
    <property type="match status" value="1"/>
</dbReference>
<dbReference type="SUPFAM" id="SSF51366">
    <property type="entry name" value="Ribulose-phoshate binding barrel"/>
    <property type="match status" value="1"/>
</dbReference>
<feature type="domain" description="N-(5'phosphoribosyl) anthranilate isomerase (PRAI)" evidence="10">
    <location>
        <begin position="4"/>
        <end position="205"/>
    </location>
</feature>
<sequence>MTLIKICGLSTPDTLDAAVAAGVSHIGFMFVTRSPRNVSLEAAAALAARLPAHVKSVGVFVDADDALLAAAASFVDVLQLHGSETPARIAEVRRHGREVWRATGVATRADIAAAVKASQGVADRLLLDAKAPSGAPLSGGNGLRFDWQLLGNFNPGMAWGLAGGIDAGNVGAAIAATAAPLVDVSSGVEDAPGVKSVEKIRAFVAAVRA</sequence>
<evidence type="ECO:0000259" key="10">
    <source>
        <dbReference type="Pfam" id="PF00697"/>
    </source>
</evidence>
<evidence type="ECO:0000256" key="7">
    <source>
        <dbReference type="ARBA" id="ARBA00023141"/>
    </source>
</evidence>
<protein>
    <recommendedName>
        <fullName evidence="4 9">N-(5'-phosphoribosyl)anthranilate isomerase</fullName>
        <shortName evidence="9">PRAI</shortName>
        <ecNumber evidence="3 9">5.3.1.24</ecNumber>
    </recommendedName>
</protein>
<dbReference type="InterPro" id="IPR044643">
    <property type="entry name" value="TrpF_fam"/>
</dbReference>
<name>A0A4Y9EME6_9SPHN</name>
<evidence type="ECO:0000256" key="3">
    <source>
        <dbReference type="ARBA" id="ARBA00012572"/>
    </source>
</evidence>
<evidence type="ECO:0000256" key="9">
    <source>
        <dbReference type="HAMAP-Rule" id="MF_00135"/>
    </source>
</evidence>
<dbReference type="RefSeq" id="WP_135245789.1">
    <property type="nucleotide sequence ID" value="NZ_SIHO01000002.1"/>
</dbReference>
<dbReference type="UniPathway" id="UPA00035">
    <property type="reaction ID" value="UER00042"/>
</dbReference>
<evidence type="ECO:0000256" key="6">
    <source>
        <dbReference type="ARBA" id="ARBA00022822"/>
    </source>
</evidence>